<dbReference type="InterPro" id="IPR009875">
    <property type="entry name" value="PilZ_domain"/>
</dbReference>
<accession>A0AAU7NUP8</accession>
<dbReference type="KEGG" id="mech:Q9L42_000580"/>
<evidence type="ECO:0000259" key="4">
    <source>
        <dbReference type="Pfam" id="PF07238"/>
    </source>
</evidence>
<dbReference type="Proteomes" id="UP001225378">
    <property type="component" value="Chromosome"/>
</dbReference>
<keyword evidence="6" id="KW-0282">Flagellum</keyword>
<keyword evidence="1" id="KW-0973">c-di-GMP</keyword>
<evidence type="ECO:0000256" key="3">
    <source>
        <dbReference type="ARBA" id="ARBA00023143"/>
    </source>
</evidence>
<feature type="domain" description="PilZ" evidence="4">
    <location>
        <begin position="141"/>
        <end position="249"/>
    </location>
</feature>
<dbReference type="Gene3D" id="2.30.110.10">
    <property type="entry name" value="Electron Transport, Fmn-binding Protein, Chain A"/>
    <property type="match status" value="1"/>
</dbReference>
<evidence type="ECO:0000313" key="7">
    <source>
        <dbReference type="Proteomes" id="UP001225378"/>
    </source>
</evidence>
<name>A0AAU7NUP8_9GAMM</name>
<keyword evidence="7" id="KW-1185">Reference proteome</keyword>
<dbReference type="InterPro" id="IPR009926">
    <property type="entry name" value="T3SS_YcgR_PilZN"/>
</dbReference>
<protein>
    <submittedName>
        <fullName evidence="6">Flagellar regulator YcgR PilZN domain-containing protein</fullName>
    </submittedName>
</protein>
<keyword evidence="3" id="KW-0975">Bacterial flagellum</keyword>
<organism evidence="6 7">
    <name type="scientific">Methylomarinum roseum</name>
    <dbReference type="NCBI Taxonomy" id="3067653"/>
    <lineage>
        <taxon>Bacteria</taxon>
        <taxon>Pseudomonadati</taxon>
        <taxon>Pseudomonadota</taxon>
        <taxon>Gammaproteobacteria</taxon>
        <taxon>Methylococcales</taxon>
        <taxon>Methylococcaceae</taxon>
        <taxon>Methylomarinum</taxon>
    </lineage>
</organism>
<dbReference type="Pfam" id="PF07238">
    <property type="entry name" value="PilZ"/>
    <property type="match status" value="1"/>
</dbReference>
<evidence type="ECO:0000313" key="6">
    <source>
        <dbReference type="EMBL" id="XBS20658.1"/>
    </source>
</evidence>
<dbReference type="InterPro" id="IPR012349">
    <property type="entry name" value="Split_barrel_FMN-bd"/>
</dbReference>
<keyword evidence="2" id="KW-0547">Nucleotide-binding</keyword>
<feature type="domain" description="Type III secretion system flagellar brake protein YcgR PilZN" evidence="5">
    <location>
        <begin position="35"/>
        <end position="138"/>
    </location>
</feature>
<gene>
    <name evidence="6" type="ORF">Q9L42_000580</name>
</gene>
<evidence type="ECO:0000259" key="5">
    <source>
        <dbReference type="Pfam" id="PF07317"/>
    </source>
</evidence>
<keyword evidence="6" id="KW-0969">Cilium</keyword>
<dbReference type="Gene3D" id="2.40.10.220">
    <property type="entry name" value="predicted glycosyltransferase like domains"/>
    <property type="match status" value="1"/>
</dbReference>
<keyword evidence="6" id="KW-0966">Cell projection</keyword>
<dbReference type="GO" id="GO:0035438">
    <property type="term" value="F:cyclic-di-GMP binding"/>
    <property type="evidence" value="ECO:0007669"/>
    <property type="project" value="InterPro"/>
</dbReference>
<dbReference type="AlphaFoldDB" id="A0AAU7NUP8"/>
<sequence>MLRTLKSLFRKKQNANRFSSEEQYQPKSSSNPNFLTEPCKITRLLKDIESTAPLCTITLDGSSEEFSSSILDIKTGENKIILDELLPEYGNNLLHHKRSLKLSTYCNGIHLAFKLEKIQFGSSNGLTYYKARFPERIYYPQRRKAPRLEIITIKIPFTGIASKNNTSLGGHVFDLSRTGIGINLPDNRSRIQRGDRIKKCSIVVEGYRVDFDLTVRFVKKGGSSRTQTTFGGYFENLSTKSQNKLSYFITALEREEIRKQKA</sequence>
<evidence type="ECO:0000256" key="1">
    <source>
        <dbReference type="ARBA" id="ARBA00022636"/>
    </source>
</evidence>
<evidence type="ECO:0000256" key="2">
    <source>
        <dbReference type="ARBA" id="ARBA00022741"/>
    </source>
</evidence>
<dbReference type="Pfam" id="PF07317">
    <property type="entry name" value="PilZN"/>
    <property type="match status" value="1"/>
</dbReference>
<reference evidence="6 7" key="1">
    <citation type="journal article" date="2024" name="Microbiology">
        <title>Methylomarinum rosea sp. nov., a novel halophilic methanotrophic bacterium from the hypersaline Lake Elton.</title>
        <authorList>
            <person name="Suleimanov R.Z."/>
            <person name="Oshkin I.Y."/>
            <person name="Danilova O.V."/>
            <person name="Suzina N.E."/>
            <person name="Dedysh S.N."/>
        </authorList>
    </citation>
    <scope>NUCLEOTIDE SEQUENCE [LARGE SCALE GENOMIC DNA]</scope>
    <source>
        <strain evidence="6 7">Ch1-1</strain>
    </source>
</reference>
<dbReference type="RefSeq" id="WP_305906576.1">
    <property type="nucleotide sequence ID" value="NZ_CP157743.1"/>
</dbReference>
<dbReference type="EMBL" id="CP157743">
    <property type="protein sequence ID" value="XBS20658.1"/>
    <property type="molecule type" value="Genomic_DNA"/>
</dbReference>
<proteinExistence type="predicted"/>